<dbReference type="Proteomes" id="UP001501725">
    <property type="component" value="Unassembled WGS sequence"/>
</dbReference>
<sequence>MANEPMPVIGKDVIESLTLGMYEDSRFVFREYIQNSADQIDKGVLVGLLSKDQGEIHINIDTEGRSITIDDNATGIPEKDVIPILKNIAQSTKERGVHKGFRGIGRLGGLAYCSRLIFETSYAGEPVRSILSWDASMLKRIINDRSEKEDAASVISKVTSFKSEKEEVGKHYFRVIMEGVSADELLNVGDVHDYLSMVAPLPFPTRFIFKSKIYEEAKVMGVSIDEYRIFLNTDQVFKGYSTYIKKDESQSPYDQVIDLVFFKSFAKDGKLLYWGWHSLSEKNQSLNQVNYMRGFRLRKSNIQVGDEYSLLKLHRDRRFHFYFFGEVYGVHPGLIPNSRRDYFIENDIEQEFENSLRGYFHVDVYRLCYMASEINSSVKKLQELREFEKVFQEKSALGFTDRSEHQEYKERFERKKEEALKAKSKIEKLERDDSGAEPIKKILKRVVQPGKTSEVDLVMLPLDNAKPKFRTDNLTSLSKEERKFLSRIFTIIRNVLDKQTAENVIQKIEEEIR</sequence>
<dbReference type="Pfam" id="PF13589">
    <property type="entry name" value="HATPase_c_3"/>
    <property type="match status" value="1"/>
</dbReference>
<protein>
    <recommendedName>
        <fullName evidence="4">Molecular chaperone HtpG</fullName>
    </recommendedName>
</protein>
<organism evidence="2 3">
    <name type="scientific">Flaviaesturariibacter amylovorans</name>
    <dbReference type="NCBI Taxonomy" id="1084520"/>
    <lineage>
        <taxon>Bacteria</taxon>
        <taxon>Pseudomonadati</taxon>
        <taxon>Bacteroidota</taxon>
        <taxon>Chitinophagia</taxon>
        <taxon>Chitinophagales</taxon>
        <taxon>Chitinophagaceae</taxon>
        <taxon>Flaviaestuariibacter</taxon>
    </lineage>
</organism>
<keyword evidence="1" id="KW-0175">Coiled coil</keyword>
<reference evidence="3" key="1">
    <citation type="journal article" date="2019" name="Int. J. Syst. Evol. Microbiol.">
        <title>The Global Catalogue of Microorganisms (GCM) 10K type strain sequencing project: providing services to taxonomists for standard genome sequencing and annotation.</title>
        <authorList>
            <consortium name="The Broad Institute Genomics Platform"/>
            <consortium name="The Broad Institute Genome Sequencing Center for Infectious Disease"/>
            <person name="Wu L."/>
            <person name="Ma J."/>
        </authorList>
    </citation>
    <scope>NUCLEOTIDE SEQUENCE [LARGE SCALE GENOMIC DNA]</scope>
    <source>
        <strain evidence="3">JCM 17919</strain>
    </source>
</reference>
<evidence type="ECO:0000313" key="2">
    <source>
        <dbReference type="EMBL" id="GAA4339729.1"/>
    </source>
</evidence>
<evidence type="ECO:0008006" key="4">
    <source>
        <dbReference type="Google" id="ProtNLM"/>
    </source>
</evidence>
<evidence type="ECO:0000313" key="3">
    <source>
        <dbReference type="Proteomes" id="UP001501725"/>
    </source>
</evidence>
<name>A0ABP8HIB7_9BACT</name>
<dbReference type="RefSeq" id="WP_345257327.1">
    <property type="nucleotide sequence ID" value="NZ_BAABGY010000011.1"/>
</dbReference>
<feature type="coiled-coil region" evidence="1">
    <location>
        <begin position="405"/>
        <end position="432"/>
    </location>
</feature>
<dbReference type="EMBL" id="BAABGY010000011">
    <property type="protein sequence ID" value="GAA4339729.1"/>
    <property type="molecule type" value="Genomic_DNA"/>
</dbReference>
<comment type="caution">
    <text evidence="2">The sequence shown here is derived from an EMBL/GenBank/DDBJ whole genome shotgun (WGS) entry which is preliminary data.</text>
</comment>
<dbReference type="Gene3D" id="3.30.565.10">
    <property type="entry name" value="Histidine kinase-like ATPase, C-terminal domain"/>
    <property type="match status" value="1"/>
</dbReference>
<dbReference type="InterPro" id="IPR036890">
    <property type="entry name" value="HATPase_C_sf"/>
</dbReference>
<evidence type="ECO:0000256" key="1">
    <source>
        <dbReference type="SAM" id="Coils"/>
    </source>
</evidence>
<accession>A0ABP8HIB7</accession>
<keyword evidence="3" id="KW-1185">Reference proteome</keyword>
<proteinExistence type="predicted"/>
<gene>
    <name evidence="2" type="ORF">GCM10023184_37040</name>
</gene>
<dbReference type="SUPFAM" id="SSF55874">
    <property type="entry name" value="ATPase domain of HSP90 chaperone/DNA topoisomerase II/histidine kinase"/>
    <property type="match status" value="1"/>
</dbReference>